<evidence type="ECO:0000256" key="1">
    <source>
        <dbReference type="SAM" id="MobiDB-lite"/>
    </source>
</evidence>
<organism evidence="2 3">
    <name type="scientific">Ancylostoma ceylanicum</name>
    <dbReference type="NCBI Taxonomy" id="53326"/>
    <lineage>
        <taxon>Eukaryota</taxon>
        <taxon>Metazoa</taxon>
        <taxon>Ecdysozoa</taxon>
        <taxon>Nematoda</taxon>
        <taxon>Chromadorea</taxon>
        <taxon>Rhabditida</taxon>
        <taxon>Rhabditina</taxon>
        <taxon>Rhabditomorpha</taxon>
        <taxon>Strongyloidea</taxon>
        <taxon>Ancylostomatidae</taxon>
        <taxon>Ancylostomatinae</taxon>
        <taxon>Ancylostoma</taxon>
    </lineage>
</organism>
<dbReference type="InterPro" id="IPR035127">
    <property type="entry name" value="SL4P"/>
</dbReference>
<dbReference type="EMBL" id="JARK01001448">
    <property type="protein sequence ID" value="EYC00830.1"/>
    <property type="molecule type" value="Genomic_DNA"/>
</dbReference>
<evidence type="ECO:0000313" key="2">
    <source>
        <dbReference type="EMBL" id="EYC00830.1"/>
    </source>
</evidence>
<reference evidence="3" key="1">
    <citation type="journal article" date="2015" name="Nat. Genet.">
        <title>The genome and transcriptome of the zoonotic hookworm Ancylostoma ceylanicum identify infection-specific gene families.</title>
        <authorList>
            <person name="Schwarz E.M."/>
            <person name="Hu Y."/>
            <person name="Antoshechkin I."/>
            <person name="Miller M.M."/>
            <person name="Sternberg P.W."/>
            <person name="Aroian R.V."/>
        </authorList>
    </citation>
    <scope>NUCLEOTIDE SEQUENCE</scope>
    <source>
        <strain evidence="3">HY135</strain>
    </source>
</reference>
<keyword evidence="3" id="KW-1185">Reference proteome</keyword>
<dbReference type="AlphaFoldDB" id="A0A016TDV0"/>
<feature type="compositionally biased region" description="Basic and acidic residues" evidence="1">
    <location>
        <begin position="86"/>
        <end position="102"/>
    </location>
</feature>
<sequence length="190" mass="21933">MLEEEKTATLKLYEGNTPRLLINYKDKNELYEKFMRKIKRLGYPTGEVHSADNEGEHIVVRNADDLFAAVDGNYNVKVYVHPAKEADRVSCKKENAPKEVERRKRSPSPTRARGRSRSEPRHGSRHPSGHSYHPMPWNYGPRMDPRYLRMPPFFMDPRAFGMNVQSHRAEGSTSSTARISARILKSCKYV</sequence>
<feature type="region of interest" description="Disordered" evidence="1">
    <location>
        <begin position="86"/>
        <end position="137"/>
    </location>
</feature>
<accession>A0A016TDV0</accession>
<proteinExistence type="predicted"/>
<dbReference type="Proteomes" id="UP000024635">
    <property type="component" value="Unassembled WGS sequence"/>
</dbReference>
<protein>
    <submittedName>
        <fullName evidence="2">Uncharacterized protein</fullName>
    </submittedName>
</protein>
<dbReference type="OrthoDB" id="5868217at2759"/>
<evidence type="ECO:0000313" key="3">
    <source>
        <dbReference type="Proteomes" id="UP000024635"/>
    </source>
</evidence>
<gene>
    <name evidence="2" type="primary">Acey_s0112.g285</name>
    <name evidence="2" type="ORF">Y032_0112g285</name>
</gene>
<dbReference type="Pfam" id="PF17618">
    <property type="entry name" value="SL4P"/>
    <property type="match status" value="1"/>
</dbReference>
<comment type="caution">
    <text evidence="2">The sequence shown here is derived from an EMBL/GenBank/DDBJ whole genome shotgun (WGS) entry which is preliminary data.</text>
</comment>
<name>A0A016TDV0_9BILA</name>